<keyword evidence="5" id="KW-1133">Transmembrane helix</keyword>
<evidence type="ECO:0000256" key="4">
    <source>
        <dbReference type="ARBA" id="ARBA00022703"/>
    </source>
</evidence>
<reference evidence="8 9" key="1">
    <citation type="journal article" date="2007" name="Science">
        <title>Sea anemone genome reveals ancestral eumetazoan gene repertoire and genomic organization.</title>
        <authorList>
            <person name="Putnam N.H."/>
            <person name="Srivastava M."/>
            <person name="Hellsten U."/>
            <person name="Dirks B."/>
            <person name="Chapman J."/>
            <person name="Salamov A."/>
            <person name="Terry A."/>
            <person name="Shapiro H."/>
            <person name="Lindquist E."/>
            <person name="Kapitonov V.V."/>
            <person name="Jurka J."/>
            <person name="Genikhovich G."/>
            <person name="Grigoriev I.V."/>
            <person name="Lucas S.M."/>
            <person name="Steele R.E."/>
            <person name="Finnerty J.R."/>
            <person name="Technau U."/>
            <person name="Martindale M.Q."/>
            <person name="Rokhsar D.S."/>
        </authorList>
    </citation>
    <scope>NUCLEOTIDE SEQUENCE [LARGE SCALE GENOMIC DNA]</scope>
    <source>
        <strain evidence="9">CH2 X CH6</strain>
    </source>
</reference>
<dbReference type="OrthoDB" id="5947850at2759"/>
<dbReference type="PROSITE" id="PS50062">
    <property type="entry name" value="BCL2_FAMILY"/>
    <property type="match status" value="1"/>
</dbReference>
<proteinExistence type="inferred from homology"/>
<dbReference type="CDD" id="cd06845">
    <property type="entry name" value="Bcl-2_like"/>
    <property type="match status" value="1"/>
</dbReference>
<dbReference type="Pfam" id="PF00452">
    <property type="entry name" value="Bcl-2"/>
    <property type="match status" value="1"/>
</dbReference>
<dbReference type="GO" id="GO:0008630">
    <property type="term" value="P:intrinsic apoptotic signaling pathway in response to DNA damage"/>
    <property type="evidence" value="ECO:0000318"/>
    <property type="project" value="GO_Central"/>
</dbReference>
<dbReference type="InterPro" id="IPR046371">
    <property type="entry name" value="Bcl-2_BH1-3"/>
</dbReference>
<organism evidence="8 9">
    <name type="scientific">Nematostella vectensis</name>
    <name type="common">Starlet sea anemone</name>
    <dbReference type="NCBI Taxonomy" id="45351"/>
    <lineage>
        <taxon>Eukaryota</taxon>
        <taxon>Metazoa</taxon>
        <taxon>Cnidaria</taxon>
        <taxon>Anthozoa</taxon>
        <taxon>Hexacorallia</taxon>
        <taxon>Actiniaria</taxon>
        <taxon>Edwardsiidae</taxon>
        <taxon>Nematostella</taxon>
    </lineage>
</organism>
<dbReference type="SMART" id="SM00337">
    <property type="entry name" value="BCL"/>
    <property type="match status" value="1"/>
</dbReference>
<dbReference type="GO" id="GO:0097192">
    <property type="term" value="P:extrinsic apoptotic signaling pathway in absence of ligand"/>
    <property type="evidence" value="ECO:0000318"/>
    <property type="project" value="GO_Central"/>
</dbReference>
<name>A7SDL6_NEMVE</name>
<evidence type="ECO:0000256" key="3">
    <source>
        <dbReference type="ARBA" id="ARBA00022692"/>
    </source>
</evidence>
<feature type="non-terminal residue" evidence="8">
    <location>
        <position position="94"/>
    </location>
</feature>
<sequence>MENAYPALYQNISEQLNFRINLEIVVCGMFTCVCDNILASGITWARVVSLYAFAAALAVDCCQTDVRIAKNISKWMGQYTKKRLSGWVRENGGW</sequence>
<dbReference type="InterPro" id="IPR036834">
    <property type="entry name" value="Bcl-2-like_sf"/>
</dbReference>
<dbReference type="STRING" id="45351.A7SDL6"/>
<dbReference type="InterPro" id="IPR002475">
    <property type="entry name" value="Bcl2-like"/>
</dbReference>
<dbReference type="GO" id="GO:0015267">
    <property type="term" value="F:channel activity"/>
    <property type="evidence" value="ECO:0000318"/>
    <property type="project" value="GO_Central"/>
</dbReference>
<keyword evidence="4" id="KW-0053">Apoptosis</keyword>
<dbReference type="GO" id="GO:0043065">
    <property type="term" value="P:positive regulation of apoptotic process"/>
    <property type="evidence" value="ECO:0000318"/>
    <property type="project" value="GO_Central"/>
</dbReference>
<keyword evidence="9" id="KW-1185">Reference proteome</keyword>
<dbReference type="AlphaFoldDB" id="A7SDL6"/>
<dbReference type="GO" id="GO:0005741">
    <property type="term" value="C:mitochondrial outer membrane"/>
    <property type="evidence" value="ECO:0000318"/>
    <property type="project" value="GO_Central"/>
</dbReference>
<keyword evidence="3" id="KW-0812">Transmembrane</keyword>
<evidence type="ECO:0000313" key="8">
    <source>
        <dbReference type="EMBL" id="EDO38185.1"/>
    </source>
</evidence>
<dbReference type="KEGG" id="nve:5509747"/>
<accession>A7SDL6</accession>
<evidence type="ECO:0000256" key="5">
    <source>
        <dbReference type="ARBA" id="ARBA00022989"/>
    </source>
</evidence>
<dbReference type="PRINTS" id="PR01862">
    <property type="entry name" value="BCL2FAMILY"/>
</dbReference>
<dbReference type="InParanoid" id="A7SDL6"/>
<dbReference type="eggNOG" id="KOG4728">
    <property type="taxonomic scope" value="Eukaryota"/>
</dbReference>
<dbReference type="InterPro" id="IPR026298">
    <property type="entry name" value="Bcl-2_fam"/>
</dbReference>
<dbReference type="HOGENOM" id="CLU_085401_3_1_1"/>
<dbReference type="Gene3D" id="1.10.437.10">
    <property type="entry name" value="Blc2-like"/>
    <property type="match status" value="1"/>
</dbReference>
<dbReference type="GO" id="GO:0001836">
    <property type="term" value="P:release of cytochrome c from mitochondria"/>
    <property type="evidence" value="ECO:0000318"/>
    <property type="project" value="GO_Central"/>
</dbReference>
<evidence type="ECO:0000256" key="2">
    <source>
        <dbReference type="ARBA" id="ARBA00009458"/>
    </source>
</evidence>
<protein>
    <recommendedName>
        <fullName evidence="7">Bcl-2 Bcl-2 homology region 1-3 domain-containing protein</fullName>
    </recommendedName>
</protein>
<evidence type="ECO:0000256" key="6">
    <source>
        <dbReference type="ARBA" id="ARBA00023136"/>
    </source>
</evidence>
<comment type="similarity">
    <text evidence="2">Belongs to the Bcl-2 family.</text>
</comment>
<evidence type="ECO:0000259" key="7">
    <source>
        <dbReference type="SMART" id="SM00337"/>
    </source>
</evidence>
<dbReference type="FunFam" id="1.10.437.10:FF:000041">
    <property type="entry name" value="Predicted protein"/>
    <property type="match status" value="1"/>
</dbReference>
<dbReference type="SUPFAM" id="SSF56854">
    <property type="entry name" value="Bcl-2 inhibitors of programmed cell death"/>
    <property type="match status" value="1"/>
</dbReference>
<keyword evidence="6" id="KW-0472">Membrane</keyword>
<dbReference type="PANTHER" id="PTHR11256">
    <property type="entry name" value="BCL-2 RELATED"/>
    <property type="match status" value="1"/>
</dbReference>
<dbReference type="PANTHER" id="PTHR11256:SF48">
    <property type="entry name" value="BCL-2-RELATED OVARIAN KILLER PROTEIN"/>
    <property type="match status" value="1"/>
</dbReference>
<comment type="subcellular location">
    <subcellularLocation>
        <location evidence="1">Membrane</location>
        <topology evidence="1">Single-pass membrane protein</topology>
    </subcellularLocation>
</comment>
<evidence type="ECO:0000256" key="1">
    <source>
        <dbReference type="ARBA" id="ARBA00004167"/>
    </source>
</evidence>
<evidence type="ECO:0000313" key="9">
    <source>
        <dbReference type="Proteomes" id="UP000001593"/>
    </source>
</evidence>
<dbReference type="PhylomeDB" id="A7SDL6"/>
<dbReference type="EMBL" id="DS469631">
    <property type="protein sequence ID" value="EDO38185.1"/>
    <property type="molecule type" value="Genomic_DNA"/>
</dbReference>
<gene>
    <name evidence="8" type="ORF">NEMVEDRAFT_v1g114394</name>
</gene>
<feature type="domain" description="Bcl-2 Bcl-2 homology region 1-3" evidence="7">
    <location>
        <begin position="1"/>
        <end position="94"/>
    </location>
</feature>
<dbReference type="Proteomes" id="UP000001593">
    <property type="component" value="Unassembled WGS sequence"/>
</dbReference>